<gene>
    <name evidence="8" type="ORF">PHYBOEH_009595</name>
</gene>
<protein>
    <recommendedName>
        <fullName evidence="3">D-xylose 1-dehydrogenase (NADP(+), D-xylono-1,5-lactone-forming)</fullName>
        <ecNumber evidence="3">1.1.1.179</ecNumber>
    </recommendedName>
    <alternativeName>
        <fullName evidence="4">D-xylose-NADP dehydrogenase</fullName>
    </alternativeName>
</protein>
<dbReference type="EC" id="1.1.1.179" evidence="3"/>
<dbReference type="Proteomes" id="UP000693981">
    <property type="component" value="Unassembled WGS sequence"/>
</dbReference>
<evidence type="ECO:0000313" key="9">
    <source>
        <dbReference type="Proteomes" id="UP000693981"/>
    </source>
</evidence>
<keyword evidence="9" id="KW-1185">Reference proteome</keyword>
<reference evidence="8" key="1">
    <citation type="submission" date="2021-02" db="EMBL/GenBank/DDBJ databases">
        <authorList>
            <person name="Palmer J.M."/>
        </authorList>
    </citation>
    <scope>NUCLEOTIDE SEQUENCE</scope>
    <source>
        <strain evidence="8">SCRP23</strain>
    </source>
</reference>
<dbReference type="Pfam" id="PF01408">
    <property type="entry name" value="GFO_IDH_MocA"/>
    <property type="match status" value="1"/>
</dbReference>
<accession>A0A8T1WZY0</accession>
<feature type="domain" description="Gfo/Idh/MocA-like oxidoreductase N-terminal" evidence="6">
    <location>
        <begin position="2"/>
        <end position="39"/>
    </location>
</feature>
<dbReference type="PANTHER" id="PTHR22604:SF105">
    <property type="entry name" value="TRANS-1,2-DIHYDROBENZENE-1,2-DIOL DEHYDROGENASE"/>
    <property type="match status" value="1"/>
</dbReference>
<dbReference type="AlphaFoldDB" id="A0A8T1WZY0"/>
<evidence type="ECO:0000259" key="7">
    <source>
        <dbReference type="Pfam" id="PF22725"/>
    </source>
</evidence>
<dbReference type="InterPro" id="IPR000683">
    <property type="entry name" value="Gfo/Idh/MocA-like_OxRdtase_N"/>
</dbReference>
<evidence type="ECO:0000259" key="6">
    <source>
        <dbReference type="Pfam" id="PF01408"/>
    </source>
</evidence>
<dbReference type="GO" id="GO:0047837">
    <property type="term" value="F:D-xylose 1-dehydrogenase (NADP+) activity"/>
    <property type="evidence" value="ECO:0007669"/>
    <property type="project" value="UniProtKB-EC"/>
</dbReference>
<feature type="domain" description="GFO/IDH/MocA-like oxidoreductase" evidence="7">
    <location>
        <begin position="51"/>
        <end position="163"/>
    </location>
</feature>
<dbReference type="GO" id="GO:0000166">
    <property type="term" value="F:nucleotide binding"/>
    <property type="evidence" value="ECO:0007669"/>
    <property type="project" value="InterPro"/>
</dbReference>
<evidence type="ECO:0000256" key="1">
    <source>
        <dbReference type="ARBA" id="ARBA00010928"/>
    </source>
</evidence>
<dbReference type="PANTHER" id="PTHR22604">
    <property type="entry name" value="OXIDOREDUCTASES"/>
    <property type="match status" value="1"/>
</dbReference>
<dbReference type="InterPro" id="IPR055170">
    <property type="entry name" value="GFO_IDH_MocA-like_dom"/>
</dbReference>
<organism evidence="8 9">
    <name type="scientific">Phytophthora boehmeriae</name>
    <dbReference type="NCBI Taxonomy" id="109152"/>
    <lineage>
        <taxon>Eukaryota</taxon>
        <taxon>Sar</taxon>
        <taxon>Stramenopiles</taxon>
        <taxon>Oomycota</taxon>
        <taxon>Peronosporomycetes</taxon>
        <taxon>Peronosporales</taxon>
        <taxon>Peronosporaceae</taxon>
        <taxon>Phytophthora</taxon>
    </lineage>
</organism>
<comment type="similarity">
    <text evidence="1">Belongs to the Gfo/Idh/MocA family.</text>
</comment>
<evidence type="ECO:0000256" key="5">
    <source>
        <dbReference type="ARBA" id="ARBA00049233"/>
    </source>
</evidence>
<evidence type="ECO:0000256" key="3">
    <source>
        <dbReference type="ARBA" id="ARBA00038984"/>
    </source>
</evidence>
<dbReference type="Pfam" id="PF22725">
    <property type="entry name" value="GFO_IDH_MocA_C3"/>
    <property type="match status" value="1"/>
</dbReference>
<comment type="caution">
    <text evidence="8">The sequence shown here is derived from an EMBL/GenBank/DDBJ whole genome shotgun (WGS) entry which is preliminary data.</text>
</comment>
<evidence type="ECO:0000313" key="8">
    <source>
        <dbReference type="EMBL" id="KAG7399135.1"/>
    </source>
</evidence>
<comment type="catalytic activity">
    <reaction evidence="5">
        <text>D-xylose + NADP(+) = D-xylono-1,5-lactone + NADPH + H(+)</text>
        <dbReference type="Rhea" id="RHEA:22000"/>
        <dbReference type="ChEBI" id="CHEBI:15378"/>
        <dbReference type="ChEBI" id="CHEBI:15867"/>
        <dbReference type="ChEBI" id="CHEBI:53455"/>
        <dbReference type="ChEBI" id="CHEBI:57783"/>
        <dbReference type="ChEBI" id="CHEBI:58349"/>
        <dbReference type="EC" id="1.1.1.179"/>
    </reaction>
</comment>
<proteinExistence type="inferred from homology"/>
<evidence type="ECO:0000256" key="2">
    <source>
        <dbReference type="ARBA" id="ARBA00023002"/>
    </source>
</evidence>
<dbReference type="OrthoDB" id="2129491at2759"/>
<name>A0A8T1WZY0_9STRA</name>
<sequence>MALNHDKHVLVEKPMAMNAKEAEAIVALVKEKNLFFMEGMWTRFFPAIRFVCQQIDDGVIGDVHNVHSAFGVAFKADNDRIWNKELGGGGLLDIGIYVLATATMVFGIEPEKVTTAGKLNDEGVDVYNSITLEYSGQRFATVEYSTLAKMSETVKITGSKGWITIQEPAHASREVSVVTFTEDGKRIEKTSLFQHPNPSDHHSGFQYEAQAVMDAIHSKQIERSEYSHAESVGIIKIMDKVRQGLGLMYTADR</sequence>
<evidence type="ECO:0000256" key="4">
    <source>
        <dbReference type="ARBA" id="ARBA00042988"/>
    </source>
</evidence>
<dbReference type="InterPro" id="IPR050984">
    <property type="entry name" value="Gfo/Idh/MocA_domain"/>
</dbReference>
<keyword evidence="2" id="KW-0560">Oxidoreductase</keyword>
<dbReference type="EMBL" id="JAGDFL010000061">
    <property type="protein sequence ID" value="KAG7399135.1"/>
    <property type="molecule type" value="Genomic_DNA"/>
</dbReference>